<dbReference type="AlphaFoldDB" id="A0A9W8BIS4"/>
<dbReference type="OrthoDB" id="272481at2759"/>
<evidence type="ECO:0000256" key="7">
    <source>
        <dbReference type="ARBA" id="ARBA00023014"/>
    </source>
</evidence>
<evidence type="ECO:0000256" key="4">
    <source>
        <dbReference type="ARBA" id="ARBA00022806"/>
    </source>
</evidence>
<evidence type="ECO:0000256" key="2">
    <source>
        <dbReference type="ARBA" id="ARBA00022741"/>
    </source>
</evidence>
<dbReference type="GO" id="GO:1990918">
    <property type="term" value="P:double-strand break repair involved in meiotic recombination"/>
    <property type="evidence" value="ECO:0007669"/>
    <property type="project" value="TreeGrafter"/>
</dbReference>
<feature type="compositionally biased region" description="Basic residues" evidence="11">
    <location>
        <begin position="572"/>
        <end position="581"/>
    </location>
</feature>
<evidence type="ECO:0000256" key="10">
    <source>
        <dbReference type="ARBA" id="ARBA00048954"/>
    </source>
</evidence>
<evidence type="ECO:0000313" key="14">
    <source>
        <dbReference type="Proteomes" id="UP001150907"/>
    </source>
</evidence>
<keyword evidence="8" id="KW-0413">Isomerase</keyword>
<dbReference type="InterPro" id="IPR027417">
    <property type="entry name" value="P-loop_NTPase"/>
</dbReference>
<gene>
    <name evidence="13" type="ORF">H4R26_002441</name>
</gene>
<protein>
    <recommendedName>
        <fullName evidence="9">DNA 5'-3' helicase</fullName>
        <ecNumber evidence="9">5.6.2.3</ecNumber>
    </recommendedName>
</protein>
<feature type="compositionally biased region" description="Polar residues" evidence="11">
    <location>
        <begin position="557"/>
        <end position="569"/>
    </location>
</feature>
<keyword evidence="7" id="KW-0411">Iron-sulfur</keyword>
<dbReference type="GO" id="GO:0046872">
    <property type="term" value="F:metal ion binding"/>
    <property type="evidence" value="ECO:0007669"/>
    <property type="project" value="UniProtKB-KW"/>
</dbReference>
<evidence type="ECO:0000256" key="9">
    <source>
        <dbReference type="ARBA" id="ARBA00044969"/>
    </source>
</evidence>
<sequence length="992" mass="110306">MSKTEKPENLPSSELPAGAERIRVLPDHGHRSFFIAGVQVHFPFQPYGSQLGMMNHMIRALNSSQSTMIESPTGSGKSLALLCAALAWRRAFQATHRQTVANAQQIVRRFAEHHPRELANELQLKIKQAAKQSAEPDADDPNEKDFAPSSPNNRSSWIEGMSPKALLSLALSMLPVAAEIILSLVECEDSMASSFSSSSAAELCPSDFKELQNYLQTAAQIKIMPRIYFGSRTHKQVSQLVDELRRKTPYRLRTAVLGSRKQTCINNYALNSHSVDDQCRTLVDEMKCGPHKSFHKLLAHKDMLPQGSMEIWDLEDIGRLGRKIHACPYYASRELSDLADLVFCPYNYILDPGVREAANIRLEGSVVILDEAHNVESAARDAASHEITDDELVVMASECRVLIDAGAAPEPHGIVESVATSLIYWLRNNNDGGIDSSSRNYEDYNSKTSVWPSPHESLDSVLESLMLSPPMVARLRRAVTEIDNHTKAVRAANEQRSNKKRLDDDEPQGENKPKLKHLSSRSMRLLTKLLRVLDHLRPGCQFRDDYRIACIRRARSQQEAPPQHPSTSLSGRRSRPRKRPKNNFIAPAEPVNVLAFWALNPGVVFSEITSLTRSIVLTSGTLSPIDSYASELQVQFASTLEAAHVIDPSRFRALTVECGVSGSPLEGKYRNVDLFSFQDDVGHAIYSIAARCPDGMLVFVPSYSLLTKLFMRWTVTGVMAEIGVHKHVFVEPQGESSGKFDKLLLAFRDSLATDRPLTGHPVARGAVMFAVYRGKVSEGLDFSDYFCRTVVNIGIPYPAFKDVKVVLKREYNDSRSVPDLAASQDDVAQSQRSLLLSGAKWYDIQAFRAINQALGRCLRHKMDWGAIIMLESRFALPWNIERLSKWVRQHLRVYRSFDDAKLALDQFYAERIQGDIDHAISTEAAFASSDMTDPDITQTRLPQSPPLANVLAALAVVSPSLPPPPPLPPHCALQSPPLLPMVDASSPEATLI</sequence>
<name>A0A9W8BIS4_9FUNG</name>
<dbReference type="GO" id="GO:0003677">
    <property type="term" value="F:DNA binding"/>
    <property type="evidence" value="ECO:0007669"/>
    <property type="project" value="InterPro"/>
</dbReference>
<evidence type="ECO:0000256" key="6">
    <source>
        <dbReference type="ARBA" id="ARBA00023004"/>
    </source>
</evidence>
<keyword evidence="2" id="KW-0547">Nucleotide-binding</keyword>
<dbReference type="GO" id="GO:0005524">
    <property type="term" value="F:ATP binding"/>
    <property type="evidence" value="ECO:0007669"/>
    <property type="project" value="UniProtKB-KW"/>
</dbReference>
<evidence type="ECO:0000256" key="5">
    <source>
        <dbReference type="ARBA" id="ARBA00022840"/>
    </source>
</evidence>
<comment type="catalytic activity">
    <reaction evidence="10">
        <text>ATP + H2O = ADP + phosphate + H(+)</text>
        <dbReference type="Rhea" id="RHEA:13065"/>
        <dbReference type="ChEBI" id="CHEBI:15377"/>
        <dbReference type="ChEBI" id="CHEBI:15378"/>
        <dbReference type="ChEBI" id="CHEBI:30616"/>
        <dbReference type="ChEBI" id="CHEBI:43474"/>
        <dbReference type="ChEBI" id="CHEBI:456216"/>
        <dbReference type="EC" id="5.6.2.3"/>
    </reaction>
</comment>
<dbReference type="InterPro" id="IPR006555">
    <property type="entry name" value="ATP-dep_Helicase_C"/>
</dbReference>
<reference evidence="13" key="1">
    <citation type="submission" date="2022-07" db="EMBL/GenBank/DDBJ databases">
        <title>Phylogenomic reconstructions and comparative analyses of Kickxellomycotina fungi.</title>
        <authorList>
            <person name="Reynolds N.K."/>
            <person name="Stajich J.E."/>
            <person name="Barry K."/>
            <person name="Grigoriev I.V."/>
            <person name="Crous P."/>
            <person name="Smith M.E."/>
        </authorList>
    </citation>
    <scope>NUCLEOTIDE SEQUENCE</scope>
    <source>
        <strain evidence="13">IMI 214461</strain>
    </source>
</reference>
<dbReference type="Gene3D" id="3.40.50.300">
    <property type="entry name" value="P-loop containing nucleotide triphosphate hydrolases"/>
    <property type="match status" value="3"/>
</dbReference>
<feature type="region of interest" description="Disordered" evidence="11">
    <location>
        <begin position="554"/>
        <end position="583"/>
    </location>
</feature>
<dbReference type="PANTHER" id="PTHR11472">
    <property type="entry name" value="DNA REPAIR DEAD HELICASE RAD3/XP-D SUBFAMILY MEMBER"/>
    <property type="match status" value="1"/>
</dbReference>
<dbReference type="EMBL" id="JANBQF010000147">
    <property type="protein sequence ID" value="KAJ2004568.1"/>
    <property type="molecule type" value="Genomic_DNA"/>
</dbReference>
<dbReference type="InterPro" id="IPR014013">
    <property type="entry name" value="Helic_SF1/SF2_ATP-bd_DinG/Rad3"/>
</dbReference>
<keyword evidence="1" id="KW-0479">Metal-binding</keyword>
<keyword evidence="5" id="KW-0067">ATP-binding</keyword>
<comment type="caution">
    <text evidence="13">The sequence shown here is derived from an EMBL/GenBank/DDBJ whole genome shotgun (WGS) entry which is preliminary data.</text>
</comment>
<dbReference type="GO" id="GO:0043139">
    <property type="term" value="F:5'-3' DNA helicase activity"/>
    <property type="evidence" value="ECO:0007669"/>
    <property type="project" value="UniProtKB-EC"/>
</dbReference>
<feature type="region of interest" description="Disordered" evidence="11">
    <location>
        <begin position="486"/>
        <end position="518"/>
    </location>
</feature>
<dbReference type="GO" id="GO:0016818">
    <property type="term" value="F:hydrolase activity, acting on acid anhydrides, in phosphorus-containing anhydrides"/>
    <property type="evidence" value="ECO:0007669"/>
    <property type="project" value="InterPro"/>
</dbReference>
<feature type="compositionally biased region" description="Basic and acidic residues" evidence="11">
    <location>
        <begin position="496"/>
        <end position="513"/>
    </location>
</feature>
<keyword evidence="3" id="KW-0378">Hydrolase</keyword>
<dbReference type="SMART" id="SM00491">
    <property type="entry name" value="HELICc2"/>
    <property type="match status" value="1"/>
</dbReference>
<evidence type="ECO:0000256" key="11">
    <source>
        <dbReference type="SAM" id="MobiDB-lite"/>
    </source>
</evidence>
<dbReference type="PROSITE" id="PS51193">
    <property type="entry name" value="HELICASE_ATP_BIND_2"/>
    <property type="match status" value="1"/>
</dbReference>
<evidence type="ECO:0000256" key="8">
    <source>
        <dbReference type="ARBA" id="ARBA00023235"/>
    </source>
</evidence>
<keyword evidence="14" id="KW-1185">Reference proteome</keyword>
<dbReference type="InterPro" id="IPR010614">
    <property type="entry name" value="RAD3-like_helicase_DEAD"/>
</dbReference>
<dbReference type="SMART" id="SM00488">
    <property type="entry name" value="DEXDc2"/>
    <property type="match status" value="1"/>
</dbReference>
<organism evidence="13 14">
    <name type="scientific">Coemansia thaxteri</name>
    <dbReference type="NCBI Taxonomy" id="2663907"/>
    <lineage>
        <taxon>Eukaryota</taxon>
        <taxon>Fungi</taxon>
        <taxon>Fungi incertae sedis</taxon>
        <taxon>Zoopagomycota</taxon>
        <taxon>Kickxellomycotina</taxon>
        <taxon>Kickxellomycetes</taxon>
        <taxon>Kickxellales</taxon>
        <taxon>Kickxellaceae</taxon>
        <taxon>Coemansia</taxon>
    </lineage>
</organism>
<dbReference type="EC" id="5.6.2.3" evidence="9"/>
<dbReference type="Proteomes" id="UP001150907">
    <property type="component" value="Unassembled WGS sequence"/>
</dbReference>
<evidence type="ECO:0000313" key="13">
    <source>
        <dbReference type="EMBL" id="KAJ2004568.1"/>
    </source>
</evidence>
<dbReference type="InterPro" id="IPR006554">
    <property type="entry name" value="Helicase-like_DEXD_c2"/>
</dbReference>
<feature type="region of interest" description="Disordered" evidence="11">
    <location>
        <begin position="129"/>
        <end position="157"/>
    </location>
</feature>
<dbReference type="GO" id="GO:0006289">
    <property type="term" value="P:nucleotide-excision repair"/>
    <property type="evidence" value="ECO:0007669"/>
    <property type="project" value="TreeGrafter"/>
</dbReference>
<keyword evidence="4" id="KW-0347">Helicase</keyword>
<evidence type="ECO:0000256" key="1">
    <source>
        <dbReference type="ARBA" id="ARBA00022723"/>
    </source>
</evidence>
<dbReference type="GO" id="GO:0005634">
    <property type="term" value="C:nucleus"/>
    <property type="evidence" value="ECO:0007669"/>
    <property type="project" value="TreeGrafter"/>
</dbReference>
<dbReference type="GO" id="GO:0051536">
    <property type="term" value="F:iron-sulfur cluster binding"/>
    <property type="evidence" value="ECO:0007669"/>
    <property type="project" value="UniProtKB-KW"/>
</dbReference>
<accession>A0A9W8BIS4</accession>
<dbReference type="Pfam" id="PF13307">
    <property type="entry name" value="Helicase_C_2"/>
    <property type="match status" value="1"/>
</dbReference>
<dbReference type="Pfam" id="PF06733">
    <property type="entry name" value="DEAD_2"/>
    <property type="match status" value="1"/>
</dbReference>
<dbReference type="PANTHER" id="PTHR11472:SF47">
    <property type="entry name" value="FANCONI ANEMIA GROUP J PROTEIN"/>
    <property type="match status" value="1"/>
</dbReference>
<feature type="domain" description="Helicase ATP-binding" evidence="12">
    <location>
        <begin position="36"/>
        <end position="429"/>
    </location>
</feature>
<proteinExistence type="predicted"/>
<dbReference type="InterPro" id="IPR045028">
    <property type="entry name" value="DinG/Rad3-like"/>
</dbReference>
<evidence type="ECO:0000256" key="3">
    <source>
        <dbReference type="ARBA" id="ARBA00022801"/>
    </source>
</evidence>
<keyword evidence="6" id="KW-0408">Iron</keyword>
<evidence type="ECO:0000259" key="12">
    <source>
        <dbReference type="PROSITE" id="PS51193"/>
    </source>
</evidence>
<dbReference type="SUPFAM" id="SSF52540">
    <property type="entry name" value="P-loop containing nucleoside triphosphate hydrolases"/>
    <property type="match status" value="1"/>
</dbReference>